<proteinExistence type="predicted"/>
<dbReference type="Gene3D" id="1.20.1250.10">
    <property type="match status" value="1"/>
</dbReference>
<dbReference type="PANTHER" id="PTHR15196">
    <property type="entry name" value="CILIARY NEUROTROPHIC FACTOR"/>
    <property type="match status" value="1"/>
</dbReference>
<evidence type="ECO:0000313" key="1">
    <source>
        <dbReference type="Ensembl" id="ENSNMLP00000014222.1"/>
    </source>
</evidence>
<dbReference type="InterPro" id="IPR009079">
    <property type="entry name" value="4_helix_cytokine-like_core"/>
</dbReference>
<reference evidence="1" key="2">
    <citation type="submission" date="2025-09" db="UniProtKB">
        <authorList>
            <consortium name="Ensembl"/>
        </authorList>
    </citation>
    <scope>IDENTIFICATION</scope>
</reference>
<dbReference type="GO" id="GO:0043524">
    <property type="term" value="P:negative regulation of neuron apoptotic process"/>
    <property type="evidence" value="ECO:0007669"/>
    <property type="project" value="InterPro"/>
</dbReference>
<keyword evidence="2" id="KW-1185">Reference proteome</keyword>
<sequence>MALRRSRGMTIVSSAVSVAEQLQHDCSILLELFRKKESFSSDVTVADSRLVSVQLSSSRLDCQDKLWCLYSALVQCRALMDKAISREEEELSSGQTGEYEKQRKVVKDRVSFLIAKTGEMIKSQDSSALITSSVGSEVVCPTALFELKLWVYRVYKEVDYWAKMAISTFQALRGNLSVPTRRSRRSNMSSRGELRR</sequence>
<dbReference type="Ensembl" id="ENSNMLT00000015997.1">
    <property type="protein sequence ID" value="ENSNMLP00000014222.1"/>
    <property type="gene ID" value="ENSNMLG00000009502.1"/>
</dbReference>
<dbReference type="PANTHER" id="PTHR15196:SF1">
    <property type="entry name" value="CILIARY NEUROTROPHIC FACTOR"/>
    <property type="match status" value="1"/>
</dbReference>
<dbReference type="GO" id="GO:0070120">
    <property type="term" value="P:ciliary neurotrophic factor-mediated signaling pathway"/>
    <property type="evidence" value="ECO:0007669"/>
    <property type="project" value="InterPro"/>
</dbReference>
<evidence type="ECO:0000313" key="2">
    <source>
        <dbReference type="Proteomes" id="UP000694523"/>
    </source>
</evidence>
<name>A0A8C6WKL4_9GOBI</name>
<evidence type="ECO:0008006" key="3">
    <source>
        <dbReference type="Google" id="ProtNLM"/>
    </source>
</evidence>
<dbReference type="Proteomes" id="UP000694523">
    <property type="component" value="Unplaced"/>
</dbReference>
<dbReference type="GO" id="GO:0005127">
    <property type="term" value="F:ciliary neurotrophic factor receptor binding"/>
    <property type="evidence" value="ECO:0007669"/>
    <property type="project" value="InterPro"/>
</dbReference>
<protein>
    <recommendedName>
        <fullName evidence="3">Ciliary neurotrophic factor</fullName>
    </recommendedName>
</protein>
<dbReference type="InterPro" id="IPR000151">
    <property type="entry name" value="Ciliary_neurotrophic_fac_CNTF"/>
</dbReference>
<organism evidence="1 2">
    <name type="scientific">Neogobius melanostomus</name>
    <name type="common">round goby</name>
    <dbReference type="NCBI Taxonomy" id="47308"/>
    <lineage>
        <taxon>Eukaryota</taxon>
        <taxon>Metazoa</taxon>
        <taxon>Chordata</taxon>
        <taxon>Craniata</taxon>
        <taxon>Vertebrata</taxon>
        <taxon>Euteleostomi</taxon>
        <taxon>Actinopterygii</taxon>
        <taxon>Neopterygii</taxon>
        <taxon>Teleostei</taxon>
        <taxon>Neoteleostei</taxon>
        <taxon>Acanthomorphata</taxon>
        <taxon>Gobiaria</taxon>
        <taxon>Gobiiformes</taxon>
        <taxon>Gobioidei</taxon>
        <taxon>Gobiidae</taxon>
        <taxon>Benthophilinae</taxon>
        <taxon>Neogobiini</taxon>
        <taxon>Neogobius</taxon>
    </lineage>
</organism>
<dbReference type="AlphaFoldDB" id="A0A8C6WKL4"/>
<reference evidence="1" key="1">
    <citation type="submission" date="2025-08" db="UniProtKB">
        <authorList>
            <consortium name="Ensembl"/>
        </authorList>
    </citation>
    <scope>IDENTIFICATION</scope>
</reference>
<accession>A0A8C6WKL4</accession>